<comment type="similarity">
    <text evidence="1">Belongs to the GMC oxidoreductase family.</text>
</comment>
<dbReference type="Gene3D" id="3.30.560.10">
    <property type="entry name" value="Glucose Oxidase, domain 3"/>
    <property type="match status" value="1"/>
</dbReference>
<dbReference type="InterPro" id="IPR036188">
    <property type="entry name" value="FAD/NAD-bd_sf"/>
</dbReference>
<proteinExistence type="inferred from homology"/>
<gene>
    <name evidence="3" type="ORF">LX32DRAFT_514654</name>
</gene>
<dbReference type="PROSITE" id="PS00624">
    <property type="entry name" value="GMC_OXRED_2"/>
    <property type="match status" value="1"/>
</dbReference>
<feature type="domain" description="Glucose-methanol-choline oxidoreductase N-terminal" evidence="2">
    <location>
        <begin position="322"/>
        <end position="336"/>
    </location>
</feature>
<sequence length="404" mass="44205">MQFFRQSKSQPWWRGMAAATLLTTSSVTNAYVIARQIEPSQLLQSYDYIVVGGGTAGLTMGDRLTEDPETTVLVVEAGDWGNMSRTLTVRVLDWVTEITEVMWDGGLQSVPQPNLNGRVGQVWVGKQVGGSSAHNGLVSVRGSAEDYDRWAALFGDKAKKGTADWSWDGILPFFKKALHLAAPPPSLTDNFDSVKYDASYWGNSSDIYSSWPSFFWPGVTPLLKAFKEIDGVEFPSDSGAGKAGVFWNPSLADPRTVTRSYAGTGHYLNVNATRPNYHLLLDTQVRRLLVDDELSATGVEFPWGNNTLLTVKAKKEVILSAGAIHTPRLLQVSGIGPKKLLEAGGIDVRVDLPGVGQNFQDHTQLPAVNITLTNLTSIHPNPDDLVEGNDFKKWADEVWAANRT</sequence>
<dbReference type="GO" id="GO:0050660">
    <property type="term" value="F:flavin adenine dinucleotide binding"/>
    <property type="evidence" value="ECO:0007669"/>
    <property type="project" value="InterPro"/>
</dbReference>
<dbReference type="EMBL" id="MU843052">
    <property type="protein sequence ID" value="KAK2022247.1"/>
    <property type="molecule type" value="Genomic_DNA"/>
</dbReference>
<dbReference type="Proteomes" id="UP001232148">
    <property type="component" value="Unassembled WGS sequence"/>
</dbReference>
<accession>A0AAD9H5P2</accession>
<dbReference type="GO" id="GO:0016614">
    <property type="term" value="F:oxidoreductase activity, acting on CH-OH group of donors"/>
    <property type="evidence" value="ECO:0007669"/>
    <property type="project" value="InterPro"/>
</dbReference>
<dbReference type="PANTHER" id="PTHR11552">
    <property type="entry name" value="GLUCOSE-METHANOL-CHOLINE GMC OXIDOREDUCTASE"/>
    <property type="match status" value="1"/>
</dbReference>
<dbReference type="AlphaFoldDB" id="A0AAD9H5P2"/>
<dbReference type="Gene3D" id="3.50.50.60">
    <property type="entry name" value="FAD/NAD(P)-binding domain"/>
    <property type="match status" value="1"/>
</dbReference>
<organism evidence="3 4">
    <name type="scientific">Colletotrichum zoysiae</name>
    <dbReference type="NCBI Taxonomy" id="1216348"/>
    <lineage>
        <taxon>Eukaryota</taxon>
        <taxon>Fungi</taxon>
        <taxon>Dikarya</taxon>
        <taxon>Ascomycota</taxon>
        <taxon>Pezizomycotina</taxon>
        <taxon>Sordariomycetes</taxon>
        <taxon>Hypocreomycetidae</taxon>
        <taxon>Glomerellales</taxon>
        <taxon>Glomerellaceae</taxon>
        <taxon>Colletotrichum</taxon>
        <taxon>Colletotrichum graminicola species complex</taxon>
    </lineage>
</organism>
<keyword evidence="4" id="KW-1185">Reference proteome</keyword>
<comment type="caution">
    <text evidence="3">The sequence shown here is derived from an EMBL/GenBank/DDBJ whole genome shotgun (WGS) entry which is preliminary data.</text>
</comment>
<evidence type="ECO:0000256" key="1">
    <source>
        <dbReference type="ARBA" id="ARBA00010790"/>
    </source>
</evidence>
<dbReference type="GO" id="GO:0044550">
    <property type="term" value="P:secondary metabolite biosynthetic process"/>
    <property type="evidence" value="ECO:0007669"/>
    <property type="project" value="TreeGrafter"/>
</dbReference>
<dbReference type="PANTHER" id="PTHR11552:SF115">
    <property type="entry name" value="DEHYDROGENASE XPTC-RELATED"/>
    <property type="match status" value="1"/>
</dbReference>
<evidence type="ECO:0000313" key="4">
    <source>
        <dbReference type="Proteomes" id="UP001232148"/>
    </source>
</evidence>
<feature type="non-terminal residue" evidence="3">
    <location>
        <position position="1"/>
    </location>
</feature>
<evidence type="ECO:0000313" key="3">
    <source>
        <dbReference type="EMBL" id="KAK2022247.1"/>
    </source>
</evidence>
<dbReference type="SUPFAM" id="SSF51905">
    <property type="entry name" value="FAD/NAD(P)-binding domain"/>
    <property type="match status" value="1"/>
</dbReference>
<evidence type="ECO:0000259" key="2">
    <source>
        <dbReference type="PROSITE" id="PS00624"/>
    </source>
</evidence>
<dbReference type="InterPro" id="IPR000172">
    <property type="entry name" value="GMC_OxRdtase_N"/>
</dbReference>
<reference evidence="3" key="1">
    <citation type="submission" date="2021-06" db="EMBL/GenBank/DDBJ databases">
        <title>Comparative genomics, transcriptomics and evolutionary studies reveal genomic signatures of adaptation to plant cell wall in hemibiotrophic fungi.</title>
        <authorList>
            <consortium name="DOE Joint Genome Institute"/>
            <person name="Baroncelli R."/>
            <person name="Diaz J.F."/>
            <person name="Benocci T."/>
            <person name="Peng M."/>
            <person name="Battaglia E."/>
            <person name="Haridas S."/>
            <person name="Andreopoulos W."/>
            <person name="Labutti K."/>
            <person name="Pangilinan J."/>
            <person name="Floch G.L."/>
            <person name="Makela M.R."/>
            <person name="Henrissat B."/>
            <person name="Grigoriev I.V."/>
            <person name="Crouch J.A."/>
            <person name="De Vries R.P."/>
            <person name="Sukno S.A."/>
            <person name="Thon M.R."/>
        </authorList>
    </citation>
    <scope>NUCLEOTIDE SEQUENCE</scope>
    <source>
        <strain evidence="3">MAFF235873</strain>
    </source>
</reference>
<dbReference type="InterPro" id="IPR012132">
    <property type="entry name" value="GMC_OxRdtase"/>
</dbReference>
<name>A0AAD9H5P2_9PEZI</name>
<protein>
    <submittedName>
        <fullName evidence="3">FAD/NAD(P)-binding domain-containing protein</fullName>
    </submittedName>
</protein>
<dbReference type="Pfam" id="PF00732">
    <property type="entry name" value="GMC_oxred_N"/>
    <property type="match status" value="1"/>
</dbReference>